<keyword evidence="3" id="KW-1003">Cell membrane</keyword>
<evidence type="ECO:0000256" key="2">
    <source>
        <dbReference type="ARBA" id="ARBA00008017"/>
    </source>
</evidence>
<dbReference type="PANTHER" id="PTHR30221">
    <property type="entry name" value="SMALL-CONDUCTANCE MECHANOSENSITIVE CHANNEL"/>
    <property type="match status" value="1"/>
</dbReference>
<dbReference type="Pfam" id="PF00924">
    <property type="entry name" value="MS_channel_2nd"/>
    <property type="match status" value="1"/>
</dbReference>
<keyword evidence="4 7" id="KW-0812">Transmembrane</keyword>
<dbReference type="GO" id="GO:0005886">
    <property type="term" value="C:plasma membrane"/>
    <property type="evidence" value="ECO:0007669"/>
    <property type="project" value="UniProtKB-SubCell"/>
</dbReference>
<dbReference type="Gene3D" id="1.10.287.1260">
    <property type="match status" value="1"/>
</dbReference>
<dbReference type="InterPro" id="IPR023408">
    <property type="entry name" value="MscS_beta-dom_sf"/>
</dbReference>
<evidence type="ECO:0000256" key="7">
    <source>
        <dbReference type="SAM" id="Phobius"/>
    </source>
</evidence>
<comment type="similarity">
    <text evidence="2">Belongs to the MscS (TC 1.A.23) family.</text>
</comment>
<dbReference type="SUPFAM" id="SSF82689">
    <property type="entry name" value="Mechanosensitive channel protein MscS (YggB), C-terminal domain"/>
    <property type="match status" value="1"/>
</dbReference>
<dbReference type="RefSeq" id="WP_166275935.1">
    <property type="nucleotide sequence ID" value="NZ_JTHE03000088.1"/>
</dbReference>
<evidence type="ECO:0000256" key="5">
    <source>
        <dbReference type="ARBA" id="ARBA00022989"/>
    </source>
</evidence>
<evidence type="ECO:0000259" key="8">
    <source>
        <dbReference type="Pfam" id="PF00924"/>
    </source>
</evidence>
<evidence type="ECO:0000256" key="4">
    <source>
        <dbReference type="ARBA" id="ARBA00022692"/>
    </source>
</evidence>
<dbReference type="InterPro" id="IPR011066">
    <property type="entry name" value="MscS_channel_C_sf"/>
</dbReference>
<gene>
    <name evidence="9" type="ORF">QQ91_0015465</name>
</gene>
<evidence type="ECO:0000256" key="1">
    <source>
        <dbReference type="ARBA" id="ARBA00004651"/>
    </source>
</evidence>
<dbReference type="InterPro" id="IPR010920">
    <property type="entry name" value="LSM_dom_sf"/>
</dbReference>
<feature type="domain" description="Mechanosensitive ion channel MscS" evidence="8">
    <location>
        <begin position="101"/>
        <end position="166"/>
    </location>
</feature>
<dbReference type="SUPFAM" id="SSF82861">
    <property type="entry name" value="Mechanosensitive channel protein MscS (YggB), transmembrane region"/>
    <property type="match status" value="1"/>
</dbReference>
<organism evidence="9 10">
    <name type="scientific">Lyngbya confervoides BDU141951</name>
    <dbReference type="NCBI Taxonomy" id="1574623"/>
    <lineage>
        <taxon>Bacteria</taxon>
        <taxon>Bacillati</taxon>
        <taxon>Cyanobacteriota</taxon>
        <taxon>Cyanophyceae</taxon>
        <taxon>Oscillatoriophycideae</taxon>
        <taxon>Oscillatoriales</taxon>
        <taxon>Microcoleaceae</taxon>
        <taxon>Lyngbya</taxon>
    </lineage>
</organism>
<sequence>MNIDAILQTYVIPIGLKILGAIVLWIVGRWLIKFGLGLLNRIFKRSSVDATLLSYIKGTLGVLLNIVLIVAILGYLGIETTSFAALLAAGGIAIGAAWGGLLAHFAAGVFLVLFSPFRVGDYVSAGGVEGTVAEIGLFVTTINTPDNIKTIVANNTIFSDTIKNFSANPYRRVELVAQLDHSVDPEDAINRLKQGLAQIANISESPTPDVEILEFSPMGPVLAVRPYCENQYYWQVYFDTNRLIRRTFGEAGYPAPQQHYAMLNRAQ</sequence>
<dbReference type="PANTHER" id="PTHR30221:SF3">
    <property type="entry name" value="SMALL-CONDUCTANCE MECHANOSENSITIVE CHANNEL"/>
    <property type="match status" value="1"/>
</dbReference>
<name>A0ABD4T6Z4_9CYAN</name>
<protein>
    <submittedName>
        <fullName evidence="9">Mechanosensitive ion channel family protein</fullName>
    </submittedName>
</protein>
<dbReference type="Gene3D" id="2.30.30.60">
    <property type="match status" value="1"/>
</dbReference>
<dbReference type="InterPro" id="IPR006685">
    <property type="entry name" value="MscS_channel_2nd"/>
</dbReference>
<evidence type="ECO:0000313" key="10">
    <source>
        <dbReference type="Proteomes" id="UP000031561"/>
    </source>
</evidence>
<dbReference type="AlphaFoldDB" id="A0ABD4T6Z4"/>
<comment type="caution">
    <text evidence="9">The sequence shown here is derived from an EMBL/GenBank/DDBJ whole genome shotgun (WGS) entry which is preliminary data.</text>
</comment>
<dbReference type="InterPro" id="IPR045275">
    <property type="entry name" value="MscS_archaea/bacteria_type"/>
</dbReference>
<keyword evidence="5 7" id="KW-1133">Transmembrane helix</keyword>
<proteinExistence type="inferred from homology"/>
<dbReference type="EMBL" id="JTHE03000088">
    <property type="protein sequence ID" value="MCM1984223.1"/>
    <property type="molecule type" value="Genomic_DNA"/>
</dbReference>
<comment type="subcellular location">
    <subcellularLocation>
        <location evidence="1">Cell membrane</location>
        <topology evidence="1">Multi-pass membrane protein</topology>
    </subcellularLocation>
</comment>
<feature type="transmembrane region" description="Helical" evidence="7">
    <location>
        <begin position="84"/>
        <end position="114"/>
    </location>
</feature>
<dbReference type="Gene3D" id="3.30.70.100">
    <property type="match status" value="1"/>
</dbReference>
<evidence type="ECO:0000256" key="6">
    <source>
        <dbReference type="ARBA" id="ARBA00023136"/>
    </source>
</evidence>
<dbReference type="SUPFAM" id="SSF50182">
    <property type="entry name" value="Sm-like ribonucleoproteins"/>
    <property type="match status" value="1"/>
</dbReference>
<feature type="transmembrane region" description="Helical" evidence="7">
    <location>
        <begin position="52"/>
        <end position="78"/>
    </location>
</feature>
<reference evidence="9 10" key="1">
    <citation type="journal article" date="2015" name="Genome Announc.">
        <title>Draft Genome Sequence of Filamentous Marine Cyanobacterium Lyngbya confervoides Strain BDU141951.</title>
        <authorList>
            <person name="Chandrababunaidu M.M."/>
            <person name="Sen D."/>
            <person name="Tripathy S."/>
        </authorList>
    </citation>
    <scope>NUCLEOTIDE SEQUENCE [LARGE SCALE GENOMIC DNA]</scope>
    <source>
        <strain evidence="9 10">BDU141951</strain>
    </source>
</reference>
<dbReference type="InterPro" id="IPR011014">
    <property type="entry name" value="MscS_channel_TM-2"/>
</dbReference>
<dbReference type="Proteomes" id="UP000031561">
    <property type="component" value="Unassembled WGS sequence"/>
</dbReference>
<evidence type="ECO:0000256" key="3">
    <source>
        <dbReference type="ARBA" id="ARBA00022475"/>
    </source>
</evidence>
<accession>A0ABD4T6Z4</accession>
<feature type="transmembrane region" description="Helical" evidence="7">
    <location>
        <begin position="12"/>
        <end position="32"/>
    </location>
</feature>
<keyword evidence="6 7" id="KW-0472">Membrane</keyword>
<evidence type="ECO:0000313" key="9">
    <source>
        <dbReference type="EMBL" id="MCM1984223.1"/>
    </source>
</evidence>
<keyword evidence="10" id="KW-1185">Reference proteome</keyword>